<dbReference type="Pfam" id="PF00664">
    <property type="entry name" value="ABC_membrane"/>
    <property type="match status" value="1"/>
</dbReference>
<feature type="transmembrane region" description="Helical" evidence="7">
    <location>
        <begin position="25"/>
        <end position="45"/>
    </location>
</feature>
<keyword evidence="6 7" id="KW-0472">Membrane</keyword>
<dbReference type="STRING" id="585530.HMPREF0183_0900"/>
<reference evidence="10 11" key="1">
    <citation type="submission" date="2010-04" db="EMBL/GenBank/DDBJ databases">
        <authorList>
            <person name="Qin X."/>
            <person name="Bachman B."/>
            <person name="Battles P."/>
            <person name="Bell A."/>
            <person name="Bess C."/>
            <person name="Bickham C."/>
            <person name="Chaboub L."/>
            <person name="Chen D."/>
            <person name="Coyle M."/>
            <person name="Deiros D.R."/>
            <person name="Dinh H."/>
            <person name="Forbes L."/>
            <person name="Fowler G."/>
            <person name="Francisco L."/>
            <person name="Fu Q."/>
            <person name="Gubbala S."/>
            <person name="Hale W."/>
            <person name="Han Y."/>
            <person name="Hemphill L."/>
            <person name="Highlander S.K."/>
            <person name="Hirani K."/>
            <person name="Hogues M."/>
            <person name="Jackson L."/>
            <person name="Jakkamsetti A."/>
            <person name="Javaid M."/>
            <person name="Jiang H."/>
            <person name="Korchina V."/>
            <person name="Kovar C."/>
            <person name="Lara F."/>
            <person name="Lee S."/>
            <person name="Mata R."/>
            <person name="Mathew T."/>
            <person name="Moen C."/>
            <person name="Morales K."/>
            <person name="Munidasa M."/>
            <person name="Nazareth L."/>
            <person name="Ngo R."/>
            <person name="Nguyen L."/>
            <person name="Okwuonu G."/>
            <person name="Ongeri F."/>
            <person name="Patil S."/>
            <person name="Petrosino J."/>
            <person name="Pham C."/>
            <person name="Pham P."/>
            <person name="Pu L.-L."/>
            <person name="Puazo M."/>
            <person name="Raj R."/>
            <person name="Reid J."/>
            <person name="Rouhana J."/>
            <person name="Saada N."/>
            <person name="Shang Y."/>
            <person name="Simmons D."/>
            <person name="Thornton R."/>
            <person name="Warren J."/>
            <person name="Weissenberger G."/>
            <person name="Zhang J."/>
            <person name="Zhang L."/>
            <person name="Zhou C."/>
            <person name="Zhu D."/>
            <person name="Muzny D."/>
            <person name="Worley K."/>
            <person name="Gibbs R."/>
        </authorList>
    </citation>
    <scope>NUCLEOTIDE SEQUENCE [LARGE SCALE GENOMIC DNA]</scope>
    <source>
        <strain evidence="10 11">ATCC 49030</strain>
    </source>
</reference>
<feature type="domain" description="ABC transmembrane type-1" evidence="9">
    <location>
        <begin position="26"/>
        <end position="305"/>
    </location>
</feature>
<dbReference type="RefSeq" id="WP_005883190.1">
    <property type="nucleotide sequence ID" value="NZ_ADNU01000023.1"/>
</dbReference>
<dbReference type="InterPro" id="IPR003439">
    <property type="entry name" value="ABC_transporter-like_ATP-bd"/>
</dbReference>
<keyword evidence="3" id="KW-0547">Nucleotide-binding</keyword>
<gene>
    <name evidence="10" type="ORF">HMPREF0183_0900</name>
</gene>
<dbReference type="InterPro" id="IPR011527">
    <property type="entry name" value="ABC1_TM_dom"/>
</dbReference>
<evidence type="ECO:0000256" key="6">
    <source>
        <dbReference type="ARBA" id="ARBA00023136"/>
    </source>
</evidence>
<evidence type="ECO:0000256" key="3">
    <source>
        <dbReference type="ARBA" id="ARBA00022741"/>
    </source>
</evidence>
<keyword evidence="2 7" id="KW-0812">Transmembrane</keyword>
<dbReference type="EMBL" id="ADNU01000023">
    <property type="protein sequence ID" value="EFG47823.1"/>
    <property type="molecule type" value="Genomic_DNA"/>
</dbReference>
<dbReference type="InterPro" id="IPR039421">
    <property type="entry name" value="Type_1_exporter"/>
</dbReference>
<comment type="subcellular location">
    <subcellularLocation>
        <location evidence="1">Cell membrane</location>
        <topology evidence="1">Multi-pass membrane protein</topology>
    </subcellularLocation>
</comment>
<evidence type="ECO:0000256" key="2">
    <source>
        <dbReference type="ARBA" id="ARBA00022692"/>
    </source>
</evidence>
<sequence length="566" mass="60271">MTPRLKRAARPAQRLNLVRHQKGRVVVGGLLTLAGSGVTLLQPLIAGQVISAVERQVSVWGYVLVLVGIFFVQVATQAGGQYALEVAGESSSRALRSDGVRRVLHASMDAVSRFRRGDFVSRLVNDTTAAQEFVAHGYIGVILGATTLLGAVIFIYLISPILLVTIVCVFLVAGVGAFLVLSQLECVATRRQQALALLTADLEGTLQSLRTVKVTNAETHEREHLNSSIESVFTAAKRQAALGAIITPAAQLAATGSLIAGVVIGGAQVASGHLSLAGLVSVLLYSTSMVLPLANLMKGYSAVMTARASLTRLEEVQSLPSERARRDDIRPHVVAKTTSPAIEFDDVSFRYSPDAPAISSLDLSIPRGSRCLLIGPSGVGKSTILNLISGLYVPSAGSVRVFGEQMSAHTVSALRDHMALLEQSAPVMYGSVRDAVAYTTPAVSDDQVLGVLHTVGLREKFPDAQSLDTRINDSGENLSGGERQRVALARALLRRPDLLLLDEPTSSLDAETYAMVMDALYQLPEDITVVMVSHDARQREWADYTIELEFGGGVNVSSTADQRTAG</sequence>
<dbReference type="GO" id="GO:0016887">
    <property type="term" value="F:ATP hydrolysis activity"/>
    <property type="evidence" value="ECO:0007669"/>
    <property type="project" value="InterPro"/>
</dbReference>
<dbReference type="SUPFAM" id="SSF90123">
    <property type="entry name" value="ABC transporter transmembrane region"/>
    <property type="match status" value="1"/>
</dbReference>
<evidence type="ECO:0000256" key="7">
    <source>
        <dbReference type="SAM" id="Phobius"/>
    </source>
</evidence>
<dbReference type="Gene3D" id="1.20.1560.10">
    <property type="entry name" value="ABC transporter type 1, transmembrane domain"/>
    <property type="match status" value="1"/>
</dbReference>
<dbReference type="InterPro" id="IPR003593">
    <property type="entry name" value="AAA+_ATPase"/>
</dbReference>
<dbReference type="CDD" id="cd18551">
    <property type="entry name" value="ABC_6TM_LmrA_like"/>
    <property type="match status" value="1"/>
</dbReference>
<evidence type="ECO:0000313" key="11">
    <source>
        <dbReference type="Proteomes" id="UP000005714"/>
    </source>
</evidence>
<evidence type="ECO:0000313" key="10">
    <source>
        <dbReference type="EMBL" id="EFG47823.1"/>
    </source>
</evidence>
<keyword evidence="5 7" id="KW-1133">Transmembrane helix</keyword>
<proteinExistence type="predicted"/>
<dbReference type="PANTHER" id="PTHR43394">
    <property type="entry name" value="ATP-DEPENDENT PERMEASE MDL1, MITOCHONDRIAL"/>
    <property type="match status" value="1"/>
</dbReference>
<feature type="transmembrane region" description="Helical" evidence="7">
    <location>
        <begin position="240"/>
        <end position="264"/>
    </location>
</feature>
<dbReference type="GO" id="GO:0005524">
    <property type="term" value="F:ATP binding"/>
    <property type="evidence" value="ECO:0007669"/>
    <property type="project" value="UniProtKB-KW"/>
</dbReference>
<dbReference type="eggNOG" id="COG1132">
    <property type="taxonomic scope" value="Bacteria"/>
</dbReference>
<evidence type="ECO:0000256" key="4">
    <source>
        <dbReference type="ARBA" id="ARBA00022840"/>
    </source>
</evidence>
<organism evidence="10 11">
    <name type="scientific">Brevibacterium mcbrellneri ATCC 49030</name>
    <dbReference type="NCBI Taxonomy" id="585530"/>
    <lineage>
        <taxon>Bacteria</taxon>
        <taxon>Bacillati</taxon>
        <taxon>Actinomycetota</taxon>
        <taxon>Actinomycetes</taxon>
        <taxon>Micrococcales</taxon>
        <taxon>Brevibacteriaceae</taxon>
        <taxon>Brevibacterium</taxon>
    </lineage>
</organism>
<dbReference type="SMART" id="SM00382">
    <property type="entry name" value="AAA"/>
    <property type="match status" value="1"/>
</dbReference>
<dbReference type="GO" id="GO:0015421">
    <property type="term" value="F:ABC-type oligopeptide transporter activity"/>
    <property type="evidence" value="ECO:0007669"/>
    <property type="project" value="TreeGrafter"/>
</dbReference>
<dbReference type="PANTHER" id="PTHR43394:SF1">
    <property type="entry name" value="ATP-BINDING CASSETTE SUB-FAMILY B MEMBER 10, MITOCHONDRIAL"/>
    <property type="match status" value="1"/>
</dbReference>
<feature type="transmembrane region" description="Helical" evidence="7">
    <location>
        <begin position="57"/>
        <end position="75"/>
    </location>
</feature>
<feature type="transmembrane region" description="Helical" evidence="7">
    <location>
        <begin position="161"/>
        <end position="181"/>
    </location>
</feature>
<evidence type="ECO:0000256" key="5">
    <source>
        <dbReference type="ARBA" id="ARBA00022989"/>
    </source>
</evidence>
<dbReference type="InterPro" id="IPR017871">
    <property type="entry name" value="ABC_transporter-like_CS"/>
</dbReference>
<dbReference type="Proteomes" id="UP000005714">
    <property type="component" value="Unassembled WGS sequence"/>
</dbReference>
<name>D4YLU0_9MICO</name>
<dbReference type="SUPFAM" id="SSF52540">
    <property type="entry name" value="P-loop containing nucleoside triphosphate hydrolases"/>
    <property type="match status" value="1"/>
</dbReference>
<feature type="domain" description="ABC transporter" evidence="8">
    <location>
        <begin position="342"/>
        <end position="565"/>
    </location>
</feature>
<keyword evidence="4 10" id="KW-0067">ATP-binding</keyword>
<accession>D4YLU0</accession>
<feature type="transmembrane region" description="Helical" evidence="7">
    <location>
        <begin position="276"/>
        <end position="297"/>
    </location>
</feature>
<evidence type="ECO:0000256" key="1">
    <source>
        <dbReference type="ARBA" id="ARBA00004651"/>
    </source>
</evidence>
<evidence type="ECO:0000259" key="8">
    <source>
        <dbReference type="PROSITE" id="PS50893"/>
    </source>
</evidence>
<dbReference type="PROSITE" id="PS00211">
    <property type="entry name" value="ABC_TRANSPORTER_1"/>
    <property type="match status" value="1"/>
</dbReference>
<feature type="transmembrane region" description="Helical" evidence="7">
    <location>
        <begin position="133"/>
        <end position="155"/>
    </location>
</feature>
<dbReference type="Gene3D" id="3.40.50.300">
    <property type="entry name" value="P-loop containing nucleotide triphosphate hydrolases"/>
    <property type="match status" value="1"/>
</dbReference>
<dbReference type="InterPro" id="IPR027417">
    <property type="entry name" value="P-loop_NTPase"/>
</dbReference>
<comment type="caution">
    <text evidence="10">The sequence shown here is derived from an EMBL/GenBank/DDBJ whole genome shotgun (WGS) entry which is preliminary data.</text>
</comment>
<evidence type="ECO:0000259" key="9">
    <source>
        <dbReference type="PROSITE" id="PS50929"/>
    </source>
</evidence>
<dbReference type="PROSITE" id="PS50893">
    <property type="entry name" value="ABC_TRANSPORTER_2"/>
    <property type="match status" value="1"/>
</dbReference>
<dbReference type="GO" id="GO:0005886">
    <property type="term" value="C:plasma membrane"/>
    <property type="evidence" value="ECO:0007669"/>
    <property type="project" value="UniProtKB-SubCell"/>
</dbReference>
<dbReference type="PROSITE" id="PS50929">
    <property type="entry name" value="ABC_TM1F"/>
    <property type="match status" value="1"/>
</dbReference>
<dbReference type="InterPro" id="IPR036640">
    <property type="entry name" value="ABC1_TM_sf"/>
</dbReference>
<dbReference type="Pfam" id="PF00005">
    <property type="entry name" value="ABC_tran"/>
    <property type="match status" value="1"/>
</dbReference>
<keyword evidence="11" id="KW-1185">Reference proteome</keyword>
<dbReference type="AlphaFoldDB" id="D4YLU0"/>
<protein>
    <submittedName>
        <fullName evidence="10">ABC transporter, ATP-binding protein</fullName>
    </submittedName>
</protein>